<dbReference type="Proteomes" id="UP000027361">
    <property type="component" value="Unassembled WGS sequence"/>
</dbReference>
<dbReference type="RefSeq" id="XP_013244952.1">
    <property type="nucleotide sequence ID" value="XM_013389498.1"/>
</dbReference>
<dbReference type="PANTHER" id="PTHR12049:SF5">
    <property type="entry name" value="PROTEIN ARGININE METHYLTRANSFERASE NDUFAF7 HOMOLOG, MITOCHONDRIAL"/>
    <property type="match status" value="1"/>
</dbReference>
<dbReference type="InterPro" id="IPR029063">
    <property type="entry name" value="SAM-dependent_MTases_sf"/>
</dbReference>
<evidence type="ECO:0000256" key="5">
    <source>
        <dbReference type="ARBA" id="ARBA00022679"/>
    </source>
</evidence>
<protein>
    <recommendedName>
        <fullName evidence="3">type II protein arginine methyltransferase</fullName>
        <ecNumber evidence="3">2.1.1.320</ecNumber>
    </recommendedName>
</protein>
<dbReference type="InterPro" id="IPR038375">
    <property type="entry name" value="NDUFAF7_sf"/>
</dbReference>
<evidence type="ECO:0000256" key="7">
    <source>
        <dbReference type="ARBA" id="ARBA00048612"/>
    </source>
</evidence>
<keyword evidence="5" id="KW-0808">Transferase</keyword>
<keyword evidence="9" id="KW-0732">Signal</keyword>
<evidence type="ECO:0000256" key="3">
    <source>
        <dbReference type="ARBA" id="ARBA00011935"/>
    </source>
</evidence>
<feature type="signal peptide" evidence="9">
    <location>
        <begin position="1"/>
        <end position="29"/>
    </location>
</feature>
<proteinExistence type="inferred from homology"/>
<feature type="compositionally biased region" description="Basic and acidic residues" evidence="8">
    <location>
        <begin position="67"/>
        <end position="76"/>
    </location>
</feature>
<evidence type="ECO:0000256" key="9">
    <source>
        <dbReference type="SAM" id="SignalP"/>
    </source>
</evidence>
<comment type="subcellular location">
    <subcellularLocation>
        <location evidence="1">Mitochondrion</location>
    </subcellularLocation>
</comment>
<keyword evidence="6" id="KW-0496">Mitochondrion</keyword>
<evidence type="ECO:0000256" key="6">
    <source>
        <dbReference type="ARBA" id="ARBA00023128"/>
    </source>
</evidence>
<dbReference type="OMA" id="RYMAFEE"/>
<dbReference type="STRING" id="1037660.A0A066WM81"/>
<dbReference type="EMBL" id="JMSN01000014">
    <property type="protein sequence ID" value="KDN52109.1"/>
    <property type="molecule type" value="Genomic_DNA"/>
</dbReference>
<dbReference type="HOGENOM" id="CLU_028484_1_0_1"/>
<dbReference type="InterPro" id="IPR003788">
    <property type="entry name" value="NDUFAF7"/>
</dbReference>
<dbReference type="Pfam" id="PF02636">
    <property type="entry name" value="Methyltransf_28"/>
    <property type="match status" value="1"/>
</dbReference>
<comment type="caution">
    <text evidence="10">The sequence shown here is derived from an EMBL/GenBank/DDBJ whole genome shotgun (WGS) entry which is preliminary data.</text>
</comment>
<dbReference type="GO" id="GO:0032259">
    <property type="term" value="P:methylation"/>
    <property type="evidence" value="ECO:0007669"/>
    <property type="project" value="UniProtKB-KW"/>
</dbReference>
<dbReference type="OrthoDB" id="17415at2759"/>
<organism evidence="10 11">
    <name type="scientific">Tilletiaria anomala (strain ATCC 24038 / CBS 436.72 / UBC 951)</name>
    <dbReference type="NCBI Taxonomy" id="1037660"/>
    <lineage>
        <taxon>Eukaryota</taxon>
        <taxon>Fungi</taxon>
        <taxon>Dikarya</taxon>
        <taxon>Basidiomycota</taxon>
        <taxon>Ustilaginomycotina</taxon>
        <taxon>Exobasidiomycetes</taxon>
        <taxon>Georgefischeriales</taxon>
        <taxon>Tilletiariaceae</taxon>
        <taxon>Tilletiaria</taxon>
    </lineage>
</organism>
<feature type="region of interest" description="Disordered" evidence="8">
    <location>
        <begin position="49"/>
        <end position="82"/>
    </location>
</feature>
<dbReference type="PANTHER" id="PTHR12049">
    <property type="entry name" value="PROTEIN ARGININE METHYLTRANSFERASE NDUFAF7, MITOCHONDRIAL"/>
    <property type="match status" value="1"/>
</dbReference>
<dbReference type="GeneID" id="25262836"/>
<keyword evidence="11" id="KW-1185">Reference proteome</keyword>
<gene>
    <name evidence="10" type="ORF">K437DRAFT_232968</name>
</gene>
<evidence type="ECO:0000313" key="10">
    <source>
        <dbReference type="EMBL" id="KDN52109.1"/>
    </source>
</evidence>
<evidence type="ECO:0000313" key="11">
    <source>
        <dbReference type="Proteomes" id="UP000027361"/>
    </source>
</evidence>
<evidence type="ECO:0000256" key="2">
    <source>
        <dbReference type="ARBA" id="ARBA00005891"/>
    </source>
</evidence>
<dbReference type="EC" id="2.1.1.320" evidence="3"/>
<dbReference type="InParanoid" id="A0A066WM81"/>
<accession>A0A066WM81</accession>
<dbReference type="SUPFAM" id="SSF53335">
    <property type="entry name" value="S-adenosyl-L-methionine-dependent methyltransferases"/>
    <property type="match status" value="1"/>
</dbReference>
<dbReference type="GO" id="GO:0005739">
    <property type="term" value="C:mitochondrion"/>
    <property type="evidence" value="ECO:0007669"/>
    <property type="project" value="UniProtKB-SubCell"/>
</dbReference>
<dbReference type="Gene3D" id="3.40.50.12710">
    <property type="match status" value="1"/>
</dbReference>
<reference evidence="10 11" key="1">
    <citation type="submission" date="2014-05" db="EMBL/GenBank/DDBJ databases">
        <title>Draft genome sequence of a rare smut relative, Tilletiaria anomala UBC 951.</title>
        <authorList>
            <consortium name="DOE Joint Genome Institute"/>
            <person name="Toome M."/>
            <person name="Kuo A."/>
            <person name="Henrissat B."/>
            <person name="Lipzen A."/>
            <person name="Tritt A."/>
            <person name="Yoshinaga Y."/>
            <person name="Zane M."/>
            <person name="Barry K."/>
            <person name="Grigoriev I.V."/>
            <person name="Spatafora J.W."/>
            <person name="Aimea M.C."/>
        </authorList>
    </citation>
    <scope>NUCLEOTIDE SEQUENCE [LARGE SCALE GENOMIC DNA]</scope>
    <source>
        <strain evidence="10 11">UBC 951</strain>
    </source>
</reference>
<keyword evidence="4" id="KW-0489">Methyltransferase</keyword>
<dbReference type="GO" id="GO:0035243">
    <property type="term" value="F:protein-arginine omega-N symmetric methyltransferase activity"/>
    <property type="evidence" value="ECO:0007669"/>
    <property type="project" value="UniProtKB-EC"/>
</dbReference>
<evidence type="ECO:0000256" key="1">
    <source>
        <dbReference type="ARBA" id="ARBA00004173"/>
    </source>
</evidence>
<dbReference type="AlphaFoldDB" id="A0A066WM81"/>
<evidence type="ECO:0000256" key="4">
    <source>
        <dbReference type="ARBA" id="ARBA00022603"/>
    </source>
</evidence>
<name>A0A066WM81_TILAU</name>
<comment type="similarity">
    <text evidence="2">Belongs to the NDUFAF7 family.</text>
</comment>
<feature type="chain" id="PRO_5001629160" description="type II protein arginine methyltransferase" evidence="9">
    <location>
        <begin position="30"/>
        <end position="665"/>
    </location>
</feature>
<sequence length="665" mass="75949">MVMQNACWACSRGASSILLLLATAQNVSSTSTTVAYQARRFLSRSARWKDAGPFSQPTHRQLPSVPHPDHSSATKDKKGKLEHRTQYNYDPFTLTPSEQHYHFPLVTAKDLENSSIRPRNVRMLASDFIHDSLYNKHYGYFSRQAVLLPHLQESMENKVQDEPHFLTAFGPVDATGSFDFRQIKNEAHFMRAVQLRYDSFERDVEAREAEKITASTIEQQEAKKRSVRKSSADGLEEAQRWGRLMKERDQQDNVQEPDVMAMAARQVWHTPTELFKPHYAEAVARYLISEYKLNLFPYDDLVIYEVGAGSGTLAEGILNYIRDHEPEVYQRTSYRIVEISARLAQQQTHRLQSHKQAGKVQLYQQSMLDWNKPVTDPCFIVALEVLDNLTHDVVRYHTGTLEPYQALVSIDETGDMHELWEPVRDEGIKQYLSLLRPNGDGRSHDEQANAAIPSALRYIPRPIRKVLSDHFPIYPNLTRPHYLPTASLRLLHILRDYFPLHRLVLSDFSSLPDASEGVNAPVVQTRYKGTMVPVTTYRVLQGFFDIFFPTNFEELRRIYGKVMSSQSQQLVKGSSSSGAAIRIPPRPSPMATTSALRPDYFTRSRAPALGSASDVPDSILQRRETAQILSHAEFLSHYARNDLVRLKDGSNPMLTWYANASWLLT</sequence>
<comment type="catalytic activity">
    <reaction evidence="7">
        <text>L-arginyl-[protein] + 2 S-adenosyl-L-methionine = N(omega),N(omega)'-dimethyl-L-arginyl-[protein] + 2 S-adenosyl-L-homocysteine + 2 H(+)</text>
        <dbReference type="Rhea" id="RHEA:48108"/>
        <dbReference type="Rhea" id="RHEA-COMP:10532"/>
        <dbReference type="Rhea" id="RHEA-COMP:11992"/>
        <dbReference type="ChEBI" id="CHEBI:15378"/>
        <dbReference type="ChEBI" id="CHEBI:29965"/>
        <dbReference type="ChEBI" id="CHEBI:57856"/>
        <dbReference type="ChEBI" id="CHEBI:59789"/>
        <dbReference type="ChEBI" id="CHEBI:88221"/>
        <dbReference type="EC" id="2.1.1.320"/>
    </reaction>
</comment>
<evidence type="ECO:0000256" key="8">
    <source>
        <dbReference type="SAM" id="MobiDB-lite"/>
    </source>
</evidence>